<comment type="similarity">
    <text evidence="1">Belongs to the complex I 51 kDa subunit family.</text>
</comment>
<feature type="domain" description="NADH-ubiquinone oxidoreductase 51kDa subunit iron-sulphur binding" evidence="6">
    <location>
        <begin position="453"/>
        <end position="498"/>
    </location>
</feature>
<dbReference type="Gene3D" id="1.10.10.1590">
    <property type="entry name" value="NADH-quinone oxidoreductase subunit E"/>
    <property type="match status" value="1"/>
</dbReference>
<sequence length="540" mass="57477">MRYRPPSIIQRLNALQAEHGWLRHDDLVALARELGVPLHRIEGVASFYPHYRRTPPAAQRLDVCRDLACAMRGGADSLVQLRAGAAAHEAATGERVEVCEVSCLGRCDQAPAVLVGHDPYSGAAAALAALRRPPAHDDHSLEVAARSYRVDPYARPGERYATVRALAAGGVAAAEALLAELKEAGLRGMGGAGFPTALKWRTVRDAAGDEKFVVCNADESEPGTFKDRELLASLPHLVWEGMMLGAVVVGARRAIVYLRHEYELERRALAREQEVAARVAAELGVELEIFVSPGGYIMGEETALLEALEDRRGEPRNKPPYPGVAGLFGQPTLINNVETLTMAAAIAARGAAWWKAQGVRGCAGLKFVSVSGDVVRPGVHEVATGTTIAELVALAGGVPGGVAVQAVMPGGASTAFLTADKMDTPLDFEHLRRAGSSLGSGAVVVVAEARDMLELGANVTRFFRNESCGKCVPCRVGTEKAVALLDEWLAGHAPEDTPELLRQLDRTLGQTSICGLGQVALLPVVSILDRLPPTRPLRRS</sequence>
<dbReference type="Gene3D" id="1.20.1440.230">
    <property type="entry name" value="NADH-ubiquinone oxidoreductase 51kDa subunit, iron-sulphur binding domain"/>
    <property type="match status" value="1"/>
</dbReference>
<dbReference type="InterPro" id="IPR037225">
    <property type="entry name" value="Nuo51_FMN-bd_sf"/>
</dbReference>
<dbReference type="Pfam" id="PF10589">
    <property type="entry name" value="NADH_4Fe-4S"/>
    <property type="match status" value="1"/>
</dbReference>
<dbReference type="Gene3D" id="3.40.30.10">
    <property type="entry name" value="Glutaredoxin"/>
    <property type="match status" value="1"/>
</dbReference>
<dbReference type="InterPro" id="IPR011538">
    <property type="entry name" value="Nuo51_FMN-bd"/>
</dbReference>
<dbReference type="Gene3D" id="3.10.20.600">
    <property type="match status" value="1"/>
</dbReference>
<evidence type="ECO:0000313" key="7">
    <source>
        <dbReference type="EMBL" id="MBZ5713739.1"/>
    </source>
</evidence>
<dbReference type="InterPro" id="IPR019554">
    <property type="entry name" value="Soluble_ligand-bd"/>
</dbReference>
<reference evidence="7" key="1">
    <citation type="submission" date="2021-08" db="EMBL/GenBank/DDBJ databases">
        <authorList>
            <person name="Stevens D.C."/>
        </authorList>
    </citation>
    <scope>NUCLEOTIDE SEQUENCE</scope>
    <source>
        <strain evidence="7">DSM 53165</strain>
    </source>
</reference>
<gene>
    <name evidence="7" type="ORF">K7C98_31300</name>
</gene>
<dbReference type="SMART" id="SM00928">
    <property type="entry name" value="NADH_4Fe-4S"/>
    <property type="match status" value="1"/>
</dbReference>
<dbReference type="InterPro" id="IPR001949">
    <property type="entry name" value="NADH-UbQ_OxRdtase_51kDa_CS"/>
</dbReference>
<dbReference type="PANTHER" id="PTHR43578">
    <property type="entry name" value="NADH-QUINONE OXIDOREDUCTASE SUBUNIT F"/>
    <property type="match status" value="1"/>
</dbReference>
<keyword evidence="2" id="KW-0004">4Fe-4S</keyword>
<dbReference type="Gene3D" id="3.40.50.11540">
    <property type="entry name" value="NADH-ubiquinone oxidoreductase 51kDa subunit"/>
    <property type="match status" value="1"/>
</dbReference>
<dbReference type="Proteomes" id="UP001139031">
    <property type="component" value="Unassembled WGS sequence"/>
</dbReference>
<dbReference type="SUPFAM" id="SSF140490">
    <property type="entry name" value="Nqo1C-terminal domain-like"/>
    <property type="match status" value="1"/>
</dbReference>
<dbReference type="EMBL" id="JAIRAU010000043">
    <property type="protein sequence ID" value="MBZ5713739.1"/>
    <property type="molecule type" value="Genomic_DNA"/>
</dbReference>
<evidence type="ECO:0000313" key="8">
    <source>
        <dbReference type="Proteomes" id="UP001139031"/>
    </source>
</evidence>
<evidence type="ECO:0000256" key="2">
    <source>
        <dbReference type="ARBA" id="ARBA00022485"/>
    </source>
</evidence>
<comment type="caution">
    <text evidence="7">The sequence shown here is derived from an EMBL/GenBank/DDBJ whole genome shotgun (WGS) entry which is preliminary data.</text>
</comment>
<organism evidence="7 8">
    <name type="scientific">Nannocystis pusilla</name>
    <dbReference type="NCBI Taxonomy" id="889268"/>
    <lineage>
        <taxon>Bacteria</taxon>
        <taxon>Pseudomonadati</taxon>
        <taxon>Myxococcota</taxon>
        <taxon>Polyangia</taxon>
        <taxon>Nannocystales</taxon>
        <taxon>Nannocystaceae</taxon>
        <taxon>Nannocystis</taxon>
    </lineage>
</organism>
<dbReference type="InterPro" id="IPR036249">
    <property type="entry name" value="Thioredoxin-like_sf"/>
</dbReference>
<dbReference type="Pfam" id="PF10531">
    <property type="entry name" value="SLBB"/>
    <property type="match status" value="1"/>
</dbReference>
<keyword evidence="4" id="KW-0408">Iron</keyword>
<evidence type="ECO:0000259" key="6">
    <source>
        <dbReference type="SMART" id="SM00928"/>
    </source>
</evidence>
<dbReference type="SUPFAM" id="SSF52833">
    <property type="entry name" value="Thioredoxin-like"/>
    <property type="match status" value="1"/>
</dbReference>
<dbReference type="InterPro" id="IPR041921">
    <property type="entry name" value="NuoE_N"/>
</dbReference>
<dbReference type="InterPro" id="IPR019575">
    <property type="entry name" value="Nuop51_4Fe4S-bd"/>
</dbReference>
<keyword evidence="3" id="KW-0479">Metal-binding</keyword>
<dbReference type="SUPFAM" id="SSF142019">
    <property type="entry name" value="Nqo1 FMN-binding domain-like"/>
    <property type="match status" value="1"/>
</dbReference>
<dbReference type="PANTHER" id="PTHR43578:SF3">
    <property type="entry name" value="NADH-QUINONE OXIDOREDUCTASE SUBUNIT F"/>
    <property type="match status" value="1"/>
</dbReference>
<dbReference type="Pfam" id="PF01512">
    <property type="entry name" value="Complex1_51K"/>
    <property type="match status" value="1"/>
</dbReference>
<evidence type="ECO:0000256" key="3">
    <source>
        <dbReference type="ARBA" id="ARBA00022723"/>
    </source>
</evidence>
<keyword evidence="8" id="KW-1185">Reference proteome</keyword>
<evidence type="ECO:0000256" key="1">
    <source>
        <dbReference type="ARBA" id="ARBA00007523"/>
    </source>
</evidence>
<evidence type="ECO:0000256" key="4">
    <source>
        <dbReference type="ARBA" id="ARBA00023004"/>
    </source>
</evidence>
<dbReference type="Pfam" id="PF01257">
    <property type="entry name" value="2Fe-2S_thioredx"/>
    <property type="match status" value="1"/>
</dbReference>
<keyword evidence="5" id="KW-0411">Iron-sulfur</keyword>
<protein>
    <submittedName>
        <fullName evidence="7">NAD(P)H-dependent oxidoreductase subunit E</fullName>
    </submittedName>
</protein>
<proteinExistence type="inferred from homology"/>
<evidence type="ECO:0000256" key="5">
    <source>
        <dbReference type="ARBA" id="ARBA00023014"/>
    </source>
</evidence>
<accession>A0ABS7TZV9</accession>
<dbReference type="PROSITE" id="PS00645">
    <property type="entry name" value="COMPLEX1_51K_2"/>
    <property type="match status" value="1"/>
</dbReference>
<dbReference type="SUPFAM" id="SSF142984">
    <property type="entry name" value="Nqo1 middle domain-like"/>
    <property type="match status" value="1"/>
</dbReference>
<name>A0ABS7TZV9_9BACT</name>
<dbReference type="InterPro" id="IPR037207">
    <property type="entry name" value="Nuop51_4Fe4S-bd_sf"/>
</dbReference>
<dbReference type="RefSeq" id="WP_224195472.1">
    <property type="nucleotide sequence ID" value="NZ_JAIRAU010000043.1"/>
</dbReference>